<dbReference type="AlphaFoldDB" id="A0A7U3Q502"/>
<dbReference type="PANTHER" id="PTHR38590:SF1">
    <property type="entry name" value="BLL0828 PROTEIN"/>
    <property type="match status" value="1"/>
</dbReference>
<organism evidence="2 3">
    <name type="scientific">Pedobacter endophyticus</name>
    <dbReference type="NCBI Taxonomy" id="2789740"/>
    <lineage>
        <taxon>Bacteria</taxon>
        <taxon>Pseudomonadati</taxon>
        <taxon>Bacteroidota</taxon>
        <taxon>Sphingobacteriia</taxon>
        <taxon>Sphingobacteriales</taxon>
        <taxon>Sphingobacteriaceae</taxon>
        <taxon>Pedobacter</taxon>
    </lineage>
</organism>
<dbReference type="Pfam" id="PF04480">
    <property type="entry name" value="DUF559"/>
    <property type="match status" value="1"/>
</dbReference>
<dbReference type="EMBL" id="CP064939">
    <property type="protein sequence ID" value="QPH38429.1"/>
    <property type="molecule type" value="Genomic_DNA"/>
</dbReference>
<dbReference type="InterPro" id="IPR011335">
    <property type="entry name" value="Restrct_endonuc-II-like"/>
</dbReference>
<evidence type="ECO:0000259" key="1">
    <source>
        <dbReference type="Pfam" id="PF04480"/>
    </source>
</evidence>
<protein>
    <submittedName>
        <fullName evidence="2">DUF559 domain-containing protein</fullName>
    </submittedName>
</protein>
<keyword evidence="3" id="KW-1185">Reference proteome</keyword>
<evidence type="ECO:0000313" key="2">
    <source>
        <dbReference type="EMBL" id="QPH38429.1"/>
    </source>
</evidence>
<dbReference type="PANTHER" id="PTHR38590">
    <property type="entry name" value="BLL0828 PROTEIN"/>
    <property type="match status" value="1"/>
</dbReference>
<evidence type="ECO:0000313" key="3">
    <source>
        <dbReference type="Proteomes" id="UP000594759"/>
    </source>
</evidence>
<dbReference type="InterPro" id="IPR047216">
    <property type="entry name" value="Endonuclease_DUF559_bact"/>
</dbReference>
<dbReference type="InterPro" id="IPR007569">
    <property type="entry name" value="DUF559"/>
</dbReference>
<dbReference type="SUPFAM" id="SSF52980">
    <property type="entry name" value="Restriction endonuclease-like"/>
    <property type="match status" value="1"/>
</dbReference>
<name>A0A7U3Q502_9SPHI</name>
<sequence>MKTILKIPANNLGDSYSPLPEGCPQGGVSNKSELNKKPIFINGIEIEQRLILELPYNNKLKERARLLRQARNLPEVLFWMQVTKGNFHKIDFDRQRVIGNYIVDFYIKALGLIIEIDGSSHDGKEVYDKIREDYFISLGLRVYRISVDDVMRAMNFALMGLENYIIEHYGVKT</sequence>
<dbReference type="KEGG" id="pex:IZT61_15230"/>
<proteinExistence type="predicted"/>
<dbReference type="RefSeq" id="WP_196097911.1">
    <property type="nucleotide sequence ID" value="NZ_CP064939.1"/>
</dbReference>
<feature type="domain" description="DUF559" evidence="1">
    <location>
        <begin position="59"/>
        <end position="156"/>
    </location>
</feature>
<gene>
    <name evidence="2" type="ORF">IZT61_15230</name>
</gene>
<dbReference type="Proteomes" id="UP000594759">
    <property type="component" value="Chromosome"/>
</dbReference>
<dbReference type="Gene3D" id="3.40.960.10">
    <property type="entry name" value="VSR Endonuclease"/>
    <property type="match status" value="1"/>
</dbReference>
<dbReference type="CDD" id="cd01038">
    <property type="entry name" value="Endonuclease_DUF559"/>
    <property type="match status" value="1"/>
</dbReference>
<accession>A0A7U3Q502</accession>
<reference evidence="2 3" key="1">
    <citation type="submission" date="2020-11" db="EMBL/GenBank/DDBJ databases">
        <title>Pedobacter endophytica, an endophytic bacteria isolated form Carex pumila.</title>
        <authorList>
            <person name="Peng Y."/>
            <person name="Jiang L."/>
            <person name="Lee J."/>
        </authorList>
    </citation>
    <scope>NUCLEOTIDE SEQUENCE [LARGE SCALE GENOMIC DNA]</scope>
    <source>
        <strain evidence="2 3">JBR3-12</strain>
    </source>
</reference>